<feature type="compositionally biased region" description="Acidic residues" evidence="1">
    <location>
        <begin position="129"/>
        <end position="138"/>
    </location>
</feature>
<name>A0A8S3YE58_PARAO</name>
<evidence type="ECO:0000313" key="4">
    <source>
        <dbReference type="Proteomes" id="UP000691718"/>
    </source>
</evidence>
<dbReference type="AlphaFoldDB" id="A0A8S3YE58"/>
<feature type="compositionally biased region" description="Polar residues" evidence="1">
    <location>
        <begin position="142"/>
        <end position="152"/>
    </location>
</feature>
<feature type="signal peptide" evidence="2">
    <location>
        <begin position="1"/>
        <end position="27"/>
    </location>
</feature>
<evidence type="ECO:0000256" key="2">
    <source>
        <dbReference type="SAM" id="SignalP"/>
    </source>
</evidence>
<dbReference type="Proteomes" id="UP000691718">
    <property type="component" value="Unassembled WGS sequence"/>
</dbReference>
<reference evidence="3" key="1">
    <citation type="submission" date="2021-04" db="EMBL/GenBank/DDBJ databases">
        <authorList>
            <person name="Tunstrom K."/>
        </authorList>
    </citation>
    <scope>NUCLEOTIDE SEQUENCE</scope>
</reference>
<dbReference type="EMBL" id="CAJQZP010001679">
    <property type="protein sequence ID" value="CAG5058650.1"/>
    <property type="molecule type" value="Genomic_DNA"/>
</dbReference>
<feature type="region of interest" description="Disordered" evidence="1">
    <location>
        <begin position="114"/>
        <end position="242"/>
    </location>
</feature>
<feature type="compositionally biased region" description="Basic residues" evidence="1">
    <location>
        <begin position="164"/>
        <end position="173"/>
    </location>
</feature>
<evidence type="ECO:0000256" key="1">
    <source>
        <dbReference type="SAM" id="MobiDB-lite"/>
    </source>
</evidence>
<protein>
    <submittedName>
        <fullName evidence="3">(apollo) hypothetical protein</fullName>
    </submittedName>
</protein>
<feature type="chain" id="PRO_5035805608" evidence="2">
    <location>
        <begin position="28"/>
        <end position="332"/>
    </location>
</feature>
<gene>
    <name evidence="3" type="ORF">PAPOLLO_LOCUS27665</name>
</gene>
<sequence>MTQRLLDITKWLWWVLIIHSAYNPVRCVSVSVKSRINPATVGEQAKFFQYRHLPSHEDYDQGHRLGSARHFTERHERSRPSTGLFSAKVRWGDKKGGYGEHYWDLNHAGHTGNHGDDGYDNSGDGAYHEEEDNDSYDEPSDHSPNYQTNNYNPEAAMYEENGRTKRAHTRPKAQRKEIEEQTRRPQKQTKKSEHLQLPDSDSADKHETEDRDHKQAYEKYSNQNVPLPSKQEQYSQKEFDQPREKNQMVLVVGHKERETQDKDSHLASRQLETSHYVPYEDGSGIRQHYHPELAAANTAPRLFLETSTGHVVDRTTGQAYVLQPILRNHNYS</sequence>
<feature type="compositionally biased region" description="Basic and acidic residues" evidence="1">
    <location>
        <begin position="190"/>
        <end position="217"/>
    </location>
</feature>
<feature type="compositionally biased region" description="Basic and acidic residues" evidence="1">
    <location>
        <begin position="174"/>
        <end position="183"/>
    </location>
</feature>
<evidence type="ECO:0000313" key="3">
    <source>
        <dbReference type="EMBL" id="CAG5058650.1"/>
    </source>
</evidence>
<accession>A0A8S3YE58</accession>
<feature type="compositionally biased region" description="Polar residues" evidence="1">
    <location>
        <begin position="220"/>
        <end position="234"/>
    </location>
</feature>
<keyword evidence="2" id="KW-0732">Signal</keyword>
<proteinExistence type="predicted"/>
<organism evidence="3 4">
    <name type="scientific">Parnassius apollo</name>
    <name type="common">Apollo butterfly</name>
    <name type="synonym">Papilio apollo</name>
    <dbReference type="NCBI Taxonomy" id="110799"/>
    <lineage>
        <taxon>Eukaryota</taxon>
        <taxon>Metazoa</taxon>
        <taxon>Ecdysozoa</taxon>
        <taxon>Arthropoda</taxon>
        <taxon>Hexapoda</taxon>
        <taxon>Insecta</taxon>
        <taxon>Pterygota</taxon>
        <taxon>Neoptera</taxon>
        <taxon>Endopterygota</taxon>
        <taxon>Lepidoptera</taxon>
        <taxon>Glossata</taxon>
        <taxon>Ditrysia</taxon>
        <taxon>Papilionoidea</taxon>
        <taxon>Papilionidae</taxon>
        <taxon>Parnassiinae</taxon>
        <taxon>Parnassini</taxon>
        <taxon>Parnassius</taxon>
        <taxon>Parnassius</taxon>
    </lineage>
</organism>
<dbReference type="OrthoDB" id="8180894at2759"/>
<comment type="caution">
    <text evidence="3">The sequence shown here is derived from an EMBL/GenBank/DDBJ whole genome shotgun (WGS) entry which is preliminary data.</text>
</comment>
<keyword evidence="4" id="KW-1185">Reference proteome</keyword>